<feature type="region of interest" description="Disordered" evidence="1">
    <location>
        <begin position="1"/>
        <end position="33"/>
    </location>
</feature>
<evidence type="ECO:0000256" key="1">
    <source>
        <dbReference type="SAM" id="MobiDB-lite"/>
    </source>
</evidence>
<proteinExistence type="predicted"/>
<comment type="caution">
    <text evidence="2">The sequence shown here is derived from an EMBL/GenBank/DDBJ whole genome shotgun (WGS) entry which is preliminary data.</text>
</comment>
<dbReference type="Proteomes" id="UP001381693">
    <property type="component" value="Unassembled WGS sequence"/>
</dbReference>
<evidence type="ECO:0000313" key="2">
    <source>
        <dbReference type="EMBL" id="KAK7081059.1"/>
    </source>
</evidence>
<accession>A0AAN8XKH5</accession>
<keyword evidence="3" id="KW-1185">Reference proteome</keyword>
<protein>
    <submittedName>
        <fullName evidence="2">Uncharacterized protein</fullName>
    </submittedName>
</protein>
<organism evidence="2 3">
    <name type="scientific">Halocaridina rubra</name>
    <name type="common">Hawaiian red shrimp</name>
    <dbReference type="NCBI Taxonomy" id="373956"/>
    <lineage>
        <taxon>Eukaryota</taxon>
        <taxon>Metazoa</taxon>
        <taxon>Ecdysozoa</taxon>
        <taxon>Arthropoda</taxon>
        <taxon>Crustacea</taxon>
        <taxon>Multicrustacea</taxon>
        <taxon>Malacostraca</taxon>
        <taxon>Eumalacostraca</taxon>
        <taxon>Eucarida</taxon>
        <taxon>Decapoda</taxon>
        <taxon>Pleocyemata</taxon>
        <taxon>Caridea</taxon>
        <taxon>Atyoidea</taxon>
        <taxon>Atyidae</taxon>
        <taxon>Halocaridina</taxon>
    </lineage>
</organism>
<evidence type="ECO:0000313" key="3">
    <source>
        <dbReference type="Proteomes" id="UP001381693"/>
    </source>
</evidence>
<name>A0AAN8XKH5_HALRR</name>
<feature type="region of interest" description="Disordered" evidence="1">
    <location>
        <begin position="154"/>
        <end position="178"/>
    </location>
</feature>
<dbReference type="AlphaFoldDB" id="A0AAN8XKH5"/>
<reference evidence="2 3" key="1">
    <citation type="submission" date="2023-11" db="EMBL/GenBank/DDBJ databases">
        <title>Halocaridina rubra genome assembly.</title>
        <authorList>
            <person name="Smith C."/>
        </authorList>
    </citation>
    <scope>NUCLEOTIDE SEQUENCE [LARGE SCALE GENOMIC DNA]</scope>
    <source>
        <strain evidence="2">EP-1</strain>
        <tissue evidence="2">Whole</tissue>
    </source>
</reference>
<gene>
    <name evidence="2" type="ORF">SK128_007689</name>
</gene>
<sequence>MECRYSRSANGNSQSIHREASLENPRTTEAGHGSFSILSDGAFIPTAPVLDSGQPVDHAHTTLQEIDAAALATRHTNRIAQLGGHYVHNGRRVDPPPDYVTLKTTRGQARNTTPSWYASEIEPTNASVLSEANTPKVFQPSSDGLPSYEAAVATRPPISNGSPEIIRRNVSIPETANL</sequence>
<dbReference type="EMBL" id="JAXCGZ010005713">
    <property type="protein sequence ID" value="KAK7081059.1"/>
    <property type="molecule type" value="Genomic_DNA"/>
</dbReference>